<reference evidence="3" key="1">
    <citation type="journal article" date="2023" name="PhytoFront">
        <title>Draft Genome Resources of Seven Strains of Tilletia horrida, Causal Agent of Kernel Smut of Rice.</title>
        <authorList>
            <person name="Khanal S."/>
            <person name="Antony Babu S."/>
            <person name="Zhou X.G."/>
        </authorList>
    </citation>
    <scope>NUCLEOTIDE SEQUENCE</scope>
    <source>
        <strain evidence="3">TX3</strain>
    </source>
</reference>
<evidence type="ECO:0000313" key="3">
    <source>
        <dbReference type="EMBL" id="KAK0526767.1"/>
    </source>
</evidence>
<feature type="compositionally biased region" description="Low complexity" evidence="1">
    <location>
        <begin position="23"/>
        <end position="33"/>
    </location>
</feature>
<dbReference type="EMBL" id="JAPDMQ010000340">
    <property type="protein sequence ID" value="KAK0526767.1"/>
    <property type="molecule type" value="Genomic_DNA"/>
</dbReference>
<feature type="compositionally biased region" description="Basic and acidic residues" evidence="1">
    <location>
        <begin position="972"/>
        <end position="985"/>
    </location>
</feature>
<evidence type="ECO:0000259" key="2">
    <source>
        <dbReference type="PROSITE" id="PS50006"/>
    </source>
</evidence>
<evidence type="ECO:0000313" key="4">
    <source>
        <dbReference type="Proteomes" id="UP001176521"/>
    </source>
</evidence>
<dbReference type="PROSITE" id="PS50006">
    <property type="entry name" value="FHA_DOMAIN"/>
    <property type="match status" value="1"/>
</dbReference>
<dbReference type="Proteomes" id="UP001176521">
    <property type="component" value="Unassembled WGS sequence"/>
</dbReference>
<organism evidence="3 4">
    <name type="scientific">Tilletia horrida</name>
    <dbReference type="NCBI Taxonomy" id="155126"/>
    <lineage>
        <taxon>Eukaryota</taxon>
        <taxon>Fungi</taxon>
        <taxon>Dikarya</taxon>
        <taxon>Basidiomycota</taxon>
        <taxon>Ustilaginomycotina</taxon>
        <taxon>Exobasidiomycetes</taxon>
        <taxon>Tilletiales</taxon>
        <taxon>Tilletiaceae</taxon>
        <taxon>Tilletia</taxon>
    </lineage>
</organism>
<protein>
    <recommendedName>
        <fullName evidence="2">FHA domain-containing protein</fullName>
    </recommendedName>
</protein>
<accession>A0AAN6GAI0</accession>
<evidence type="ECO:0000256" key="1">
    <source>
        <dbReference type="SAM" id="MobiDB-lite"/>
    </source>
</evidence>
<comment type="caution">
    <text evidence="3">The sequence shown here is derived from an EMBL/GenBank/DDBJ whole genome shotgun (WGS) entry which is preliminary data.</text>
</comment>
<feature type="compositionally biased region" description="Polar residues" evidence="1">
    <location>
        <begin position="577"/>
        <end position="591"/>
    </location>
</feature>
<feature type="compositionally biased region" description="Low complexity" evidence="1">
    <location>
        <begin position="350"/>
        <end position="362"/>
    </location>
</feature>
<feature type="compositionally biased region" description="Low complexity" evidence="1">
    <location>
        <begin position="475"/>
        <end position="488"/>
    </location>
</feature>
<feature type="domain" description="FHA" evidence="2">
    <location>
        <begin position="183"/>
        <end position="263"/>
    </location>
</feature>
<feature type="compositionally biased region" description="Basic and acidic residues" evidence="1">
    <location>
        <begin position="364"/>
        <end position="383"/>
    </location>
</feature>
<feature type="region of interest" description="Disordered" evidence="1">
    <location>
        <begin position="907"/>
        <end position="985"/>
    </location>
</feature>
<feature type="compositionally biased region" description="Acidic residues" evidence="1">
    <location>
        <begin position="512"/>
        <end position="528"/>
    </location>
</feature>
<feature type="region of interest" description="Disordered" evidence="1">
    <location>
        <begin position="130"/>
        <end position="155"/>
    </location>
</feature>
<feature type="compositionally biased region" description="Low complexity" evidence="1">
    <location>
        <begin position="140"/>
        <end position="149"/>
    </location>
</feature>
<feature type="compositionally biased region" description="Polar residues" evidence="1">
    <location>
        <begin position="69"/>
        <end position="85"/>
    </location>
</feature>
<feature type="compositionally biased region" description="Low complexity" evidence="1">
    <location>
        <begin position="392"/>
        <end position="403"/>
    </location>
</feature>
<gene>
    <name evidence="3" type="ORF">OC842_005085</name>
</gene>
<proteinExistence type="predicted"/>
<feature type="region of interest" description="Disordered" evidence="1">
    <location>
        <begin position="1"/>
        <end position="86"/>
    </location>
</feature>
<name>A0AAN6GAI0_9BASI</name>
<feature type="compositionally biased region" description="Low complexity" evidence="1">
    <location>
        <begin position="553"/>
        <end position="562"/>
    </location>
</feature>
<sequence length="985" mass="103699">MSAASAPTRSLHALSERDVNVPAGASAAAQARDASQHSLKSAHDASLPAPMLAPGSSPSKSAAVERRQQQLTSSSPTINVTTASSPPAAPVIAFSEDAHAGLHPQDGQASSSANNRLVLYGSYTHTLVLGRSKPSGKPHVSSAATVAATDSNTSMSQTDALVRAEVEALYRHSPTMKGGLGSTVSGHASSPSANPKYMRVCLPNDARHVSRVHALLHYSPFPSVNTSADKARVSPTKIPTAMLGSFLLRIVGQNGLYVDGERLRADSIVTLVPGRTRLGFFSDVEAIFDVHSDAMPAHIRSRALELQSRLVPRTVAGARSGSPVKKKGKTAPSHASLLTLVRAAAQQASVKAPVSAASSASPTRQERRLKEPRPQPNLARHDAGPTPPPTSSPTRDSQTSSQDFVSQALRPVPADHSADLGALSPPPSSSPVTTHVDIDPMTGLRKRKHREVVAPSEDESSFGSDGDSDFGGGSAHSHQPQSSPAAAASRRRTADKAGQSPYKIKRAVMAIESEEEADEDEDEDDDSDSALSSASSLSDEEDLASPVRRPAKKAASSAPASDSQKKMPPPPLPVRSSVRQTLSAAASQNTRVPMASGNVPLNADPLAVARGLYLQAAARRSVAALAPSYDLEGVLVNVIVSHRTATMAASEAVRSVLNQTPGLMRGVLGPKSDKCEFLQDAAAVKTVGNDMVLSCFAFEHALANTPLVNGRKLMITATQWNTALTKGWREHLELVLRYYSAARPTESQGSAAEEMKEPCGPFGSIQRAGKDSAGNPLEPWYYYNPEADPDRSRATNLKGIVKPIRGALKVHKPIYWKKAAYGHNETDLAPGDEGDEGTTGVGGTSYLSRTVANEVWGTNVEWGLSGNEVAASTAVMGAAGAGGNAPFALETQFNGLSESLVASSRFGYSTRPDPSSTPSSSTASIANSGLGAVANPSARGAPVQELENAPEGVTQRLVDRVWSETQEEEERETTWDKFGDMDWRE</sequence>
<feature type="compositionally biased region" description="Low complexity" evidence="1">
    <location>
        <begin position="909"/>
        <end position="924"/>
    </location>
</feature>
<dbReference type="InterPro" id="IPR000253">
    <property type="entry name" value="FHA_dom"/>
</dbReference>
<keyword evidence="4" id="KW-1185">Reference proteome</keyword>
<dbReference type="AlphaFoldDB" id="A0AAN6GAI0"/>
<feature type="region of interest" description="Disordered" evidence="1">
    <location>
        <begin position="350"/>
        <end position="591"/>
    </location>
</feature>